<keyword evidence="2" id="KW-1185">Reference proteome</keyword>
<reference evidence="1 2" key="1">
    <citation type="submission" date="2020-08" db="EMBL/GenBank/DDBJ databases">
        <title>Genomic Encyclopedia of Type Strains, Phase IV (KMG-IV): sequencing the most valuable type-strain genomes for metagenomic binning, comparative biology and taxonomic classification.</title>
        <authorList>
            <person name="Goeker M."/>
        </authorList>
    </citation>
    <scope>NUCLEOTIDE SEQUENCE [LARGE SCALE GENOMIC DNA]</scope>
    <source>
        <strain evidence="1 2">DSM 17328</strain>
    </source>
</reference>
<accession>A0A7W7F654</accession>
<comment type="caution">
    <text evidence="1">The sequence shown here is derived from an EMBL/GenBank/DDBJ whole genome shotgun (WGS) entry which is preliminary data.</text>
</comment>
<dbReference type="AlphaFoldDB" id="A0A7W7F654"/>
<evidence type="ECO:0000313" key="2">
    <source>
        <dbReference type="Proteomes" id="UP000566324"/>
    </source>
</evidence>
<dbReference type="RefSeq" id="WP_184065817.1">
    <property type="nucleotide sequence ID" value="NZ_JACHNZ010000008.1"/>
</dbReference>
<evidence type="ECO:0000313" key="1">
    <source>
        <dbReference type="EMBL" id="MBB4631324.1"/>
    </source>
</evidence>
<protein>
    <submittedName>
        <fullName evidence="1">Uncharacterized protein</fullName>
    </submittedName>
</protein>
<sequence>MKYSMFLKAAAVSVLIAAPDGTGRGSCCRACRYTRSSRRWGDRAGHRTGG</sequence>
<dbReference type="Proteomes" id="UP000566324">
    <property type="component" value="Unassembled WGS sequence"/>
</dbReference>
<proteinExistence type="predicted"/>
<gene>
    <name evidence="1" type="ORF">GGQ98_000932</name>
</gene>
<dbReference type="EMBL" id="JACHNZ010000008">
    <property type="protein sequence ID" value="MBB4631324.1"/>
    <property type="molecule type" value="Genomic_DNA"/>
</dbReference>
<organism evidence="1 2">
    <name type="scientific">Sphingosinicella soli</name>
    <dbReference type="NCBI Taxonomy" id="333708"/>
    <lineage>
        <taxon>Bacteria</taxon>
        <taxon>Pseudomonadati</taxon>
        <taxon>Pseudomonadota</taxon>
        <taxon>Alphaproteobacteria</taxon>
        <taxon>Sphingomonadales</taxon>
        <taxon>Sphingosinicellaceae</taxon>
        <taxon>Sphingosinicella</taxon>
    </lineage>
</organism>
<name>A0A7W7F654_9SPHN</name>